<evidence type="ECO:0000313" key="3">
    <source>
        <dbReference type="Proteomes" id="UP001158049"/>
    </source>
</evidence>
<accession>A0ABY1PZL5</accession>
<feature type="domain" description="Integrase catalytic" evidence="1">
    <location>
        <begin position="298"/>
        <end position="522"/>
    </location>
</feature>
<evidence type="ECO:0000259" key="1">
    <source>
        <dbReference type="PROSITE" id="PS50994"/>
    </source>
</evidence>
<name>A0ABY1PZL5_9BURK</name>
<dbReference type="Gene3D" id="3.30.420.10">
    <property type="entry name" value="Ribonuclease H-like superfamily/Ribonuclease H"/>
    <property type="match status" value="1"/>
</dbReference>
<dbReference type="InterPro" id="IPR001584">
    <property type="entry name" value="Integrase_cat-core"/>
</dbReference>
<dbReference type="Proteomes" id="UP001158049">
    <property type="component" value="Unassembled WGS sequence"/>
</dbReference>
<evidence type="ECO:0000313" key="2">
    <source>
        <dbReference type="EMBL" id="SMP51758.1"/>
    </source>
</evidence>
<dbReference type="SUPFAM" id="SSF53098">
    <property type="entry name" value="Ribonuclease H-like"/>
    <property type="match status" value="1"/>
</dbReference>
<dbReference type="InterPro" id="IPR036397">
    <property type="entry name" value="RNaseH_sf"/>
</dbReference>
<gene>
    <name evidence="2" type="ORF">SAMN06295970_10359</name>
</gene>
<keyword evidence="3" id="KW-1185">Reference proteome</keyword>
<dbReference type="EMBL" id="FXUL01000003">
    <property type="protein sequence ID" value="SMP51758.1"/>
    <property type="molecule type" value="Genomic_DNA"/>
</dbReference>
<proteinExistence type="predicted"/>
<comment type="caution">
    <text evidence="2">The sequence shown here is derived from an EMBL/GenBank/DDBJ whole genome shotgun (WGS) entry which is preliminary data.</text>
</comment>
<dbReference type="InterPro" id="IPR012337">
    <property type="entry name" value="RNaseH-like_sf"/>
</dbReference>
<reference evidence="2 3" key="1">
    <citation type="submission" date="2017-05" db="EMBL/GenBank/DDBJ databases">
        <authorList>
            <person name="Varghese N."/>
            <person name="Submissions S."/>
        </authorList>
    </citation>
    <scope>NUCLEOTIDE SEQUENCE [LARGE SCALE GENOMIC DNA]</scope>
    <source>
        <strain evidence="2 3">DSM 26001</strain>
    </source>
</reference>
<sequence>MMNEFVPILNAVPTPGIVIRLNGSNARYLRVTHVFADFVYVMWVGGPEEVRLARRPMRKTPSEIEEIIKVGGGTLGQLTLPPALSSTPTSDSERARALESAWAMVFPVIEALDNEANLDRMRFTATIRIQAEKTGVNFTTLFRLVLRYYYFGRTRFSLLKLPPGTKPGKGQYASIGPDVEKLEREPKRRGRKSALAKEMGPNDFIVSAEDIDDMVRTFRTLLQKGPAYKSSAHEHYLAGAFRRRYPELHAHYLSGARLEPVTARQYSYYIDRHAQLSERLAGNLRTHRRNKGHLGSLYATGPGEVYEIDSTGGRLFLVTAGENPSHVGKPTIYLMVDRWSRFIVSAYISLKSPSYEEVRHALLVAFTSRERRFQALGIDIDDERWPVGQMPAVICPDRGSEFMSNSMEQAVVCDLRIELTPLPPYCPDGKAIVERLIREVKRRMAVKGMKGTYADRPMTPDTKRAARSAKTAAVHSLADAYRVLIEIIHDHNNRPHTALKRRRVLTQASVHPSPKAAYLWGLKNVIGLRKAPFSDGDYKRLLLATDMASIAGGVVRYRGRPYLPLDEASDDLAAKSTNRAKQVTVRIDKTDPHELFVVTSQGKWACFGITKGGGNEIAGLTLDEEESLASHTSLLWAKTAHDSRLGRVASLSSKSIPASVFARPLTQESNKTLQSSRAEQTDLVKRALNETGKKTAANISQNVTASLLDWERIEEEERLGKLDAVRKHRRKR</sequence>
<dbReference type="RefSeq" id="WP_283441337.1">
    <property type="nucleotide sequence ID" value="NZ_FXUL01000003.1"/>
</dbReference>
<protein>
    <submittedName>
        <fullName evidence="2">Integrase core domain-containing protein</fullName>
    </submittedName>
</protein>
<dbReference type="PROSITE" id="PS50994">
    <property type="entry name" value="INTEGRASE"/>
    <property type="match status" value="1"/>
</dbReference>
<organism evidence="2 3">
    <name type="scientific">Noviherbaspirillum suwonense</name>
    <dbReference type="NCBI Taxonomy" id="1224511"/>
    <lineage>
        <taxon>Bacteria</taxon>
        <taxon>Pseudomonadati</taxon>
        <taxon>Pseudomonadota</taxon>
        <taxon>Betaproteobacteria</taxon>
        <taxon>Burkholderiales</taxon>
        <taxon>Oxalobacteraceae</taxon>
        <taxon>Noviherbaspirillum</taxon>
    </lineage>
</organism>